<reference evidence="2" key="1">
    <citation type="submission" date="2021-07" db="EMBL/GenBank/DDBJ databases">
        <title>Draft genome of Mortierella alpina, strain LL118, isolated from an aspen leaf litter sample.</title>
        <authorList>
            <person name="Yang S."/>
            <person name="Vinatzer B.A."/>
        </authorList>
    </citation>
    <scope>NUCLEOTIDE SEQUENCE</scope>
    <source>
        <strain evidence="2">LL118</strain>
    </source>
</reference>
<proteinExistence type="predicted"/>
<evidence type="ECO:0000313" key="2">
    <source>
        <dbReference type="EMBL" id="KAG9321643.1"/>
    </source>
</evidence>
<protein>
    <submittedName>
        <fullName evidence="2">Uncharacterized protein</fullName>
    </submittedName>
</protein>
<comment type="caution">
    <text evidence="2">The sequence shown here is derived from an EMBL/GenBank/DDBJ whole genome shotgun (WGS) entry which is preliminary data.</text>
</comment>
<gene>
    <name evidence="2" type="ORF">KVV02_005441</name>
</gene>
<organism evidence="2 3">
    <name type="scientific">Mortierella alpina</name>
    <name type="common">Oleaginous fungus</name>
    <name type="synonym">Mortierella renispora</name>
    <dbReference type="NCBI Taxonomy" id="64518"/>
    <lineage>
        <taxon>Eukaryota</taxon>
        <taxon>Fungi</taxon>
        <taxon>Fungi incertae sedis</taxon>
        <taxon>Mucoromycota</taxon>
        <taxon>Mortierellomycotina</taxon>
        <taxon>Mortierellomycetes</taxon>
        <taxon>Mortierellales</taxon>
        <taxon>Mortierellaceae</taxon>
        <taxon>Mortierella</taxon>
    </lineage>
</organism>
<name>A0A9P7ZZ79_MORAP</name>
<dbReference type="EMBL" id="JAIFTL010000192">
    <property type="protein sequence ID" value="KAG9321643.1"/>
    <property type="molecule type" value="Genomic_DNA"/>
</dbReference>
<accession>A0A9P7ZZ79</accession>
<feature type="region of interest" description="Disordered" evidence="1">
    <location>
        <begin position="1"/>
        <end position="32"/>
    </location>
</feature>
<evidence type="ECO:0000313" key="3">
    <source>
        <dbReference type="Proteomes" id="UP000717515"/>
    </source>
</evidence>
<sequence>MTLSAQSLRPKWRATQSPTKWTDKLSAPSELPKVPSGVQQVVINVNDNNFSDIFPQEQVKFIDRLKNARKRSADDDDSKDENCSMKSRS</sequence>
<dbReference type="AlphaFoldDB" id="A0A9P7ZZ79"/>
<dbReference type="Proteomes" id="UP000717515">
    <property type="component" value="Unassembled WGS sequence"/>
</dbReference>
<evidence type="ECO:0000256" key="1">
    <source>
        <dbReference type="SAM" id="MobiDB-lite"/>
    </source>
</evidence>
<feature type="region of interest" description="Disordered" evidence="1">
    <location>
        <begin position="67"/>
        <end position="89"/>
    </location>
</feature>